<accession>A0AAW0RGU6</accession>
<dbReference type="PROSITE" id="PS00518">
    <property type="entry name" value="ZF_RING_1"/>
    <property type="match status" value="1"/>
</dbReference>
<keyword evidence="5" id="KW-0378">Hydrolase</keyword>
<sequence length="930" mass="102356">MPCEHTLWTRLVKDDDKFALQVTDRPRRLSKQLRGSLSSESMELVCMLGNKTTVAALRELAVPPSSTTQREIHFVAGSLRDQTDKALLIIETDCLLQNKIPAGPSPPRCHEVIRHCLPPAAQAASAEDAASWTISRLILPFAGVVCIFINDIRGSLRSVAQHLASSLADGPPPASPVLPWLLLVNEQSDGKSEQQIVEELSKCLDEACRLGSSLLARFANVSVAALGARGTRHQPPNWQDFRAKLSASVSGMQEHSKQAGRLFCVETLCRMMECASSSISSMSAPLDLALATRVRRPVSQYLETGVMDFLDQVDSREMLEVFAIPGVASIFDIAEVFDKLYRAHIDHVGKRLASTSDESRKPEFASGLDLTGLLFKKLERQFTQFRGQRRSALLYHADKLISFQKSWKRVRSSATCFSCLTKRLKHELPCKHWICADCYDHFSAQSGGSRYLSSCILCGEVIEGGLRIRNKPRTATLRLLCVDGGGANAGKPLASLKALEAKIGLGSYPVQHHFDIIYGTSSGAIVACGLADGKSVDECVGLLETMAQDAFQEREVSMYPLGWTTLGRRLWRFVLTLLIDSKYSPDPLERWLKAEFGESRTLSDWSLATANGVLVGMPMTTVEDTATFVATNQGGVVNPSGVAADFQMLRSPEQVLLWQALRTTTAAPFYFPPQVIHGIAYQDGGLTYNNPSALALAAAREQFPVKPDPGRVEKRRGGRPWSRWKLSSVGRVFGAFMSQNDPSREFERVRQHAVHGDNFFRLDFEHDGPQPALDDVTDLKGRQAWAEETAAWSPNVDAAALCIRAQHFHFELDDEPVYANGRYKSCGRVLCDLDPGSPAQTLLLDGPDRREATFRLDGQGLPGDILGRDARGHSSAVVKNVTLSVDTKQTKFSIELCDGENGHCNISRSPFTVDWLVRAQGLDDYFGGGY</sequence>
<reference evidence="7 8" key="1">
    <citation type="submission" date="2020-02" db="EMBL/GenBank/DDBJ databases">
        <title>Comparative genomics of the hypocrealean fungal genus Beauvera.</title>
        <authorList>
            <person name="Showalter D.N."/>
            <person name="Bushley K.E."/>
            <person name="Rehner S.A."/>
        </authorList>
    </citation>
    <scope>NUCLEOTIDE SEQUENCE [LARGE SCALE GENOMIC DNA]</scope>
    <source>
        <strain evidence="7 8">ARSEF4384</strain>
    </source>
</reference>
<dbReference type="Proteomes" id="UP001397290">
    <property type="component" value="Unassembled WGS sequence"/>
</dbReference>
<dbReference type="GO" id="GO:0019369">
    <property type="term" value="P:arachidonate metabolic process"/>
    <property type="evidence" value="ECO:0007669"/>
    <property type="project" value="TreeGrafter"/>
</dbReference>
<dbReference type="InterPro" id="IPR016035">
    <property type="entry name" value="Acyl_Trfase/lysoPLipase"/>
</dbReference>
<feature type="short sequence motif" description="DGA/G" evidence="5">
    <location>
        <begin position="683"/>
        <end position="685"/>
    </location>
</feature>
<feature type="short sequence motif" description="GXSXG" evidence="5">
    <location>
        <begin position="519"/>
        <end position="523"/>
    </location>
</feature>
<keyword evidence="1" id="KW-0479">Metal-binding</keyword>
<dbReference type="AlphaFoldDB" id="A0AAW0RGU6"/>
<evidence type="ECO:0000313" key="8">
    <source>
        <dbReference type="Proteomes" id="UP001397290"/>
    </source>
</evidence>
<dbReference type="InterPro" id="IPR002641">
    <property type="entry name" value="PNPLA_dom"/>
</dbReference>
<keyword evidence="2" id="KW-0863">Zinc-finger</keyword>
<dbReference type="PANTHER" id="PTHR24185">
    <property type="entry name" value="CALCIUM-INDEPENDENT PHOSPHOLIPASE A2-GAMMA"/>
    <property type="match status" value="1"/>
</dbReference>
<keyword evidence="5" id="KW-0442">Lipid degradation</keyword>
<dbReference type="CDD" id="cd07199">
    <property type="entry name" value="Pat17_PNPLA8_PNPLA9_like"/>
    <property type="match status" value="1"/>
</dbReference>
<comment type="caution">
    <text evidence="7">The sequence shown here is derived from an EMBL/GenBank/DDBJ whole genome shotgun (WGS) entry which is preliminary data.</text>
</comment>
<dbReference type="GO" id="GO:0016020">
    <property type="term" value="C:membrane"/>
    <property type="evidence" value="ECO:0007669"/>
    <property type="project" value="TreeGrafter"/>
</dbReference>
<keyword evidence="4 5" id="KW-0443">Lipid metabolism</keyword>
<feature type="active site" description="Nucleophile" evidence="5">
    <location>
        <position position="521"/>
    </location>
</feature>
<dbReference type="InterPro" id="IPR017907">
    <property type="entry name" value="Znf_RING_CS"/>
</dbReference>
<feature type="domain" description="PNPLA" evidence="6">
    <location>
        <begin position="480"/>
        <end position="696"/>
    </location>
</feature>
<dbReference type="Pfam" id="PF01734">
    <property type="entry name" value="Patatin"/>
    <property type="match status" value="1"/>
</dbReference>
<dbReference type="GO" id="GO:0047499">
    <property type="term" value="F:calcium-independent phospholipase A2 activity"/>
    <property type="evidence" value="ECO:0007669"/>
    <property type="project" value="TreeGrafter"/>
</dbReference>
<gene>
    <name evidence="7" type="ORF">G3M48_000140</name>
</gene>
<proteinExistence type="predicted"/>
<dbReference type="EMBL" id="JAAHCF010001007">
    <property type="protein sequence ID" value="KAK8141383.1"/>
    <property type="molecule type" value="Genomic_DNA"/>
</dbReference>
<evidence type="ECO:0000259" key="6">
    <source>
        <dbReference type="PROSITE" id="PS51635"/>
    </source>
</evidence>
<evidence type="ECO:0000256" key="3">
    <source>
        <dbReference type="ARBA" id="ARBA00022833"/>
    </source>
</evidence>
<dbReference type="GO" id="GO:0016042">
    <property type="term" value="P:lipid catabolic process"/>
    <property type="evidence" value="ECO:0007669"/>
    <property type="project" value="UniProtKB-UniRule"/>
</dbReference>
<dbReference type="Gene3D" id="3.40.1090.10">
    <property type="entry name" value="Cytosolic phospholipase A2 catalytic domain"/>
    <property type="match status" value="1"/>
</dbReference>
<evidence type="ECO:0000256" key="1">
    <source>
        <dbReference type="ARBA" id="ARBA00022723"/>
    </source>
</evidence>
<evidence type="ECO:0000256" key="2">
    <source>
        <dbReference type="ARBA" id="ARBA00022771"/>
    </source>
</evidence>
<dbReference type="SUPFAM" id="SSF52151">
    <property type="entry name" value="FabD/lysophospholipase-like"/>
    <property type="match status" value="1"/>
</dbReference>
<dbReference type="GO" id="GO:0046486">
    <property type="term" value="P:glycerolipid metabolic process"/>
    <property type="evidence" value="ECO:0007669"/>
    <property type="project" value="UniProtKB-ARBA"/>
</dbReference>
<comment type="caution">
    <text evidence="5">Lacks conserved residue(s) required for the propagation of feature annotation.</text>
</comment>
<evidence type="ECO:0000256" key="5">
    <source>
        <dbReference type="PROSITE-ProRule" id="PRU01161"/>
    </source>
</evidence>
<keyword evidence="3" id="KW-0862">Zinc</keyword>
<dbReference type="PROSITE" id="PS51635">
    <property type="entry name" value="PNPLA"/>
    <property type="match status" value="1"/>
</dbReference>
<organism evidence="7 8">
    <name type="scientific">Beauveria asiatica</name>
    <dbReference type="NCBI Taxonomy" id="1069075"/>
    <lineage>
        <taxon>Eukaryota</taxon>
        <taxon>Fungi</taxon>
        <taxon>Dikarya</taxon>
        <taxon>Ascomycota</taxon>
        <taxon>Pezizomycotina</taxon>
        <taxon>Sordariomycetes</taxon>
        <taxon>Hypocreomycetidae</taxon>
        <taxon>Hypocreales</taxon>
        <taxon>Cordycipitaceae</taxon>
        <taxon>Beauveria</taxon>
    </lineage>
</organism>
<evidence type="ECO:0000256" key="4">
    <source>
        <dbReference type="ARBA" id="ARBA00023098"/>
    </source>
</evidence>
<name>A0AAW0RGU6_9HYPO</name>
<evidence type="ECO:0000313" key="7">
    <source>
        <dbReference type="EMBL" id="KAK8141383.1"/>
    </source>
</evidence>
<protein>
    <recommendedName>
        <fullName evidence="6">PNPLA domain-containing protein</fullName>
    </recommendedName>
</protein>
<dbReference type="GO" id="GO:0008270">
    <property type="term" value="F:zinc ion binding"/>
    <property type="evidence" value="ECO:0007669"/>
    <property type="project" value="UniProtKB-KW"/>
</dbReference>
<feature type="active site" description="Proton acceptor" evidence="5">
    <location>
        <position position="683"/>
    </location>
</feature>
<keyword evidence="8" id="KW-1185">Reference proteome</keyword>
<dbReference type="PANTHER" id="PTHR24185:SF8">
    <property type="entry name" value="PNPLA DOMAIN-CONTAINING PROTEIN"/>
    <property type="match status" value="1"/>
</dbReference>